<keyword evidence="1" id="KW-0812">Transmembrane</keyword>
<dbReference type="Proteomes" id="UP000019146">
    <property type="component" value="Chromosome 1"/>
</dbReference>
<dbReference type="KEGG" id="bcai:K788_0007461"/>
<dbReference type="GO" id="GO:0009103">
    <property type="term" value="P:lipopolysaccharide biosynthetic process"/>
    <property type="evidence" value="ECO:0007669"/>
    <property type="project" value="TreeGrafter"/>
</dbReference>
<feature type="transmembrane region" description="Helical" evidence="1">
    <location>
        <begin position="189"/>
        <end position="206"/>
    </location>
</feature>
<dbReference type="PANTHER" id="PTHR23028">
    <property type="entry name" value="ACETYLTRANSFERASE"/>
    <property type="match status" value="1"/>
</dbReference>
<evidence type="ECO:0000313" key="2">
    <source>
        <dbReference type="EMBL" id="ALL65679.1"/>
    </source>
</evidence>
<dbReference type="RefSeq" id="WP_035991331.1">
    <property type="nucleotide sequence ID" value="NZ_CP012746.1"/>
</dbReference>
<sequence length="386" mass="42717">MTPHPQTLSGALARDANNFDLVRLVAACAVVYCNAYAIQQTDAGDGVAAALGFGGAGYLGVYAFFLMSGLLVSASFERRRSVPRFVALRLARLLPAVVGASLVAIFVVGPIFTTLALHDYFTSGATWRNLDYFSTLVMKRGWTLPGVFEHNRFGRDLGAPLWTLPLQVHCYLLVLVMGMVGLLSTRWRIVIAVLIAAAVLSVRVRLPDLQIGWRDFADKAGGYAFFPEPFFFLGMLLYGWRERIELSGLSACGLLLVFLVFRDTAGAQALFYIAFVYGLLWVSVTPMLRGWVPRHDYSYAIYLYGFMVQQGVAALAPSMPPMLSIVVSAPFILALAAFSSRWIERPAMRWVRARIARSEARQHERRNAPEAAPMRAADLAVRWPPL</sequence>
<feature type="transmembrane region" description="Helical" evidence="1">
    <location>
        <begin position="93"/>
        <end position="117"/>
    </location>
</feature>
<gene>
    <name evidence="2" type="ORF">K788_0007461</name>
</gene>
<evidence type="ECO:0000313" key="3">
    <source>
        <dbReference type="Proteomes" id="UP000019146"/>
    </source>
</evidence>
<dbReference type="GeneID" id="69969715"/>
<keyword evidence="1" id="KW-1133">Transmembrane helix</keyword>
<dbReference type="AlphaFoldDB" id="A0A0P0RBB4"/>
<feature type="transmembrane region" description="Helical" evidence="1">
    <location>
        <begin position="299"/>
        <end position="316"/>
    </location>
</feature>
<keyword evidence="1" id="KW-0472">Membrane</keyword>
<feature type="transmembrane region" description="Helical" evidence="1">
    <location>
        <begin position="246"/>
        <end position="263"/>
    </location>
</feature>
<protein>
    <submittedName>
        <fullName evidence="2">Acetylase</fullName>
    </submittedName>
</protein>
<organism evidence="2 3">
    <name type="scientific">Paraburkholderia caribensis MBA4</name>
    <dbReference type="NCBI Taxonomy" id="1323664"/>
    <lineage>
        <taxon>Bacteria</taxon>
        <taxon>Pseudomonadati</taxon>
        <taxon>Pseudomonadota</taxon>
        <taxon>Betaproteobacteria</taxon>
        <taxon>Burkholderiales</taxon>
        <taxon>Burkholderiaceae</taxon>
        <taxon>Paraburkholderia</taxon>
    </lineage>
</organism>
<dbReference type="PANTHER" id="PTHR23028:SF53">
    <property type="entry name" value="ACYL_TRANSF_3 DOMAIN-CONTAINING PROTEIN"/>
    <property type="match status" value="1"/>
</dbReference>
<feature type="transmembrane region" description="Helical" evidence="1">
    <location>
        <begin position="221"/>
        <end position="239"/>
    </location>
</feature>
<dbReference type="GO" id="GO:0016020">
    <property type="term" value="C:membrane"/>
    <property type="evidence" value="ECO:0007669"/>
    <property type="project" value="TreeGrafter"/>
</dbReference>
<feature type="transmembrane region" description="Helical" evidence="1">
    <location>
        <begin position="269"/>
        <end position="292"/>
    </location>
</feature>
<feature type="transmembrane region" description="Helical" evidence="1">
    <location>
        <begin position="322"/>
        <end position="343"/>
    </location>
</feature>
<name>A0A0P0RBB4_9BURK</name>
<proteinExistence type="predicted"/>
<reference evidence="2 3" key="1">
    <citation type="journal article" date="2014" name="Genome Announc.">
        <title>Draft Genome Sequence of the Haloacid-Degrading Burkholderia caribensis Strain MBA4.</title>
        <authorList>
            <person name="Pan Y."/>
            <person name="Kong K.F."/>
            <person name="Tsang J.S."/>
        </authorList>
    </citation>
    <scope>NUCLEOTIDE SEQUENCE [LARGE SCALE GENOMIC DNA]</scope>
    <source>
        <strain evidence="2 3">MBA4</strain>
    </source>
</reference>
<feature type="transmembrane region" description="Helical" evidence="1">
    <location>
        <begin position="50"/>
        <end position="72"/>
    </location>
</feature>
<evidence type="ECO:0000256" key="1">
    <source>
        <dbReference type="SAM" id="Phobius"/>
    </source>
</evidence>
<feature type="transmembrane region" description="Helical" evidence="1">
    <location>
        <begin position="161"/>
        <end position="182"/>
    </location>
</feature>
<dbReference type="InterPro" id="IPR050879">
    <property type="entry name" value="Acyltransferase_3"/>
</dbReference>
<accession>A0A0P0RBB4</accession>
<feature type="transmembrane region" description="Helical" evidence="1">
    <location>
        <begin position="21"/>
        <end position="38"/>
    </location>
</feature>
<dbReference type="EMBL" id="CP012746">
    <property type="protein sequence ID" value="ALL65679.1"/>
    <property type="molecule type" value="Genomic_DNA"/>
</dbReference>